<name>A0ACB8FK91_9SAUR</name>
<reference evidence="1" key="1">
    <citation type="submission" date="2021-08" db="EMBL/GenBank/DDBJ databases">
        <title>The first chromosome-level gecko genome reveals the dynamic sex chromosomes of Neotropical dwarf geckos (Sphaerodactylidae: Sphaerodactylus).</title>
        <authorList>
            <person name="Pinto B.J."/>
            <person name="Keating S.E."/>
            <person name="Gamble T."/>
        </authorList>
    </citation>
    <scope>NUCLEOTIDE SEQUENCE</scope>
    <source>
        <strain evidence="1">TG3544</strain>
    </source>
</reference>
<organism evidence="1 2">
    <name type="scientific">Sphaerodactylus townsendi</name>
    <dbReference type="NCBI Taxonomy" id="933632"/>
    <lineage>
        <taxon>Eukaryota</taxon>
        <taxon>Metazoa</taxon>
        <taxon>Chordata</taxon>
        <taxon>Craniata</taxon>
        <taxon>Vertebrata</taxon>
        <taxon>Euteleostomi</taxon>
        <taxon>Lepidosauria</taxon>
        <taxon>Squamata</taxon>
        <taxon>Bifurcata</taxon>
        <taxon>Gekkota</taxon>
        <taxon>Sphaerodactylidae</taxon>
        <taxon>Sphaerodactylus</taxon>
    </lineage>
</organism>
<comment type="caution">
    <text evidence="1">The sequence shown here is derived from an EMBL/GenBank/DDBJ whole genome shotgun (WGS) entry which is preliminary data.</text>
</comment>
<dbReference type="EMBL" id="CM037617">
    <property type="protein sequence ID" value="KAH8005948.1"/>
    <property type="molecule type" value="Genomic_DNA"/>
</dbReference>
<keyword evidence="2" id="KW-1185">Reference proteome</keyword>
<sequence>MSGSPLPLEMWKSCGRKLLLSLVGSMLTCLLMLAVDQQKRQVLSLAGEGHGLMIPRPPGEQGGFGAYFSRLSRGKREGQPGAAARRPEREGARRRVEEISPRDVFIAVKTTKKFHKARLELLLDTWISRHHDMHPSGTPAAKGRVPHGASPCQGSGQALGRRVRASRLP</sequence>
<protein>
    <submittedName>
        <fullName evidence="1">Uncharacterized protein</fullName>
    </submittedName>
</protein>
<gene>
    <name evidence="1" type="ORF">K3G42_031569</name>
</gene>
<evidence type="ECO:0000313" key="1">
    <source>
        <dbReference type="EMBL" id="KAH8005948.1"/>
    </source>
</evidence>
<proteinExistence type="predicted"/>
<accession>A0ACB8FK91</accession>
<dbReference type="Proteomes" id="UP000827872">
    <property type="component" value="Linkage Group LG04"/>
</dbReference>
<evidence type="ECO:0000313" key="2">
    <source>
        <dbReference type="Proteomes" id="UP000827872"/>
    </source>
</evidence>